<dbReference type="eggNOG" id="ENOG5032SWZ">
    <property type="taxonomic scope" value="Bacteria"/>
</dbReference>
<keyword evidence="1" id="KW-0449">Lipoprotein</keyword>
<evidence type="ECO:0000313" key="1">
    <source>
        <dbReference type="EMBL" id="EFI34688.1"/>
    </source>
</evidence>
<dbReference type="Proteomes" id="UP000005496">
    <property type="component" value="Unassembled WGS sequence"/>
</dbReference>
<keyword evidence="2" id="KW-1185">Reference proteome</keyword>
<reference evidence="1" key="1">
    <citation type="submission" date="2010-05" db="EMBL/GenBank/DDBJ databases">
        <title>The draft genome of Desulfonatronospira thiodismutans ASO3-1.</title>
        <authorList>
            <consortium name="US DOE Joint Genome Institute (JGI-PGF)"/>
            <person name="Lucas S."/>
            <person name="Copeland A."/>
            <person name="Lapidus A."/>
            <person name="Cheng J.-F."/>
            <person name="Bruce D."/>
            <person name="Goodwin L."/>
            <person name="Pitluck S."/>
            <person name="Chertkov O."/>
            <person name="Brettin T."/>
            <person name="Detter J.C."/>
            <person name="Han C."/>
            <person name="Land M.L."/>
            <person name="Hauser L."/>
            <person name="Kyrpides N."/>
            <person name="Mikhailova N."/>
            <person name="Muyzer G."/>
            <person name="Woyke T."/>
        </authorList>
    </citation>
    <scope>NUCLEOTIDE SEQUENCE [LARGE SCALE GENOMIC DNA]</scope>
    <source>
        <strain evidence="1">ASO3-1</strain>
    </source>
</reference>
<protein>
    <submittedName>
        <fullName evidence="1">Lipoprotein</fullName>
    </submittedName>
</protein>
<sequence>MPRYILLLCIIMMLAGCSYMSVKHLSSNPLSFDQEEELQMRYWDFAYVNKVKNDHYHIQGTAYPRQENLPGWGKWMHNLWITAYLSDDDGRVLARDLRVYPTQELDPQNGVPMDFRLKPDKMPGSEDIYITFGYRMQLTEDRYVDPSSQRPLTGEKSVFFASEKALAR</sequence>
<accession>D6SPL2</accession>
<evidence type="ECO:0000313" key="2">
    <source>
        <dbReference type="Proteomes" id="UP000005496"/>
    </source>
</evidence>
<organism evidence="1 2">
    <name type="scientific">Desulfonatronospira thiodismutans ASO3-1</name>
    <dbReference type="NCBI Taxonomy" id="555779"/>
    <lineage>
        <taxon>Bacteria</taxon>
        <taxon>Pseudomonadati</taxon>
        <taxon>Thermodesulfobacteriota</taxon>
        <taxon>Desulfovibrionia</taxon>
        <taxon>Desulfovibrionales</taxon>
        <taxon>Desulfonatronovibrionaceae</taxon>
        <taxon>Desulfonatronospira</taxon>
    </lineage>
</organism>
<dbReference type="AlphaFoldDB" id="D6SPL2"/>
<name>D6SPL2_9BACT</name>
<comment type="caution">
    <text evidence="1">The sequence shown here is derived from an EMBL/GenBank/DDBJ whole genome shotgun (WGS) entry which is preliminary data.</text>
</comment>
<dbReference type="EMBL" id="ACJN02000002">
    <property type="protein sequence ID" value="EFI34688.1"/>
    <property type="molecule type" value="Genomic_DNA"/>
</dbReference>
<dbReference type="PROSITE" id="PS51257">
    <property type="entry name" value="PROKAR_LIPOPROTEIN"/>
    <property type="match status" value="1"/>
</dbReference>
<proteinExistence type="predicted"/>
<gene>
    <name evidence="1" type="ORF">Dthio_PD2060</name>
</gene>